<evidence type="ECO:0000313" key="3">
    <source>
        <dbReference type="EMBL" id="REG22842.1"/>
    </source>
</evidence>
<keyword evidence="2" id="KW-0472">Membrane</keyword>
<keyword evidence="2" id="KW-1133">Transmembrane helix</keyword>
<comment type="caution">
    <text evidence="3">The sequence shown here is derived from an EMBL/GenBank/DDBJ whole genome shotgun (WGS) entry which is preliminary data.</text>
</comment>
<feature type="transmembrane region" description="Helical" evidence="2">
    <location>
        <begin position="105"/>
        <end position="127"/>
    </location>
</feature>
<keyword evidence="4" id="KW-1185">Reference proteome</keyword>
<organism evidence="3 4">
    <name type="scientific">Archangium gephyra</name>
    <dbReference type="NCBI Taxonomy" id="48"/>
    <lineage>
        <taxon>Bacteria</taxon>
        <taxon>Pseudomonadati</taxon>
        <taxon>Myxococcota</taxon>
        <taxon>Myxococcia</taxon>
        <taxon>Myxococcales</taxon>
        <taxon>Cystobacterineae</taxon>
        <taxon>Archangiaceae</taxon>
        <taxon>Archangium</taxon>
    </lineage>
</organism>
<feature type="compositionally biased region" description="Low complexity" evidence="1">
    <location>
        <begin position="195"/>
        <end position="204"/>
    </location>
</feature>
<feature type="compositionally biased region" description="Low complexity" evidence="1">
    <location>
        <begin position="303"/>
        <end position="316"/>
    </location>
</feature>
<evidence type="ECO:0000313" key="4">
    <source>
        <dbReference type="Proteomes" id="UP000256345"/>
    </source>
</evidence>
<accession>A0ABX9JN07</accession>
<dbReference type="Proteomes" id="UP000256345">
    <property type="component" value="Unassembled WGS sequence"/>
</dbReference>
<feature type="region of interest" description="Disordered" evidence="1">
    <location>
        <begin position="283"/>
        <end position="326"/>
    </location>
</feature>
<protein>
    <submittedName>
        <fullName evidence="3">Uncharacterized protein</fullName>
    </submittedName>
</protein>
<sequence>MTENSVSRDASSPEREAPLFRASTPEPGHGPPPERGPASEKLFVYIIVAAVIAFILVAVGWFSARAVETYADAANAAQGAYTDRSISPQDALTYRLLFARAQDATLVKGGALLLSFLVVILGVLMVLEGSKAFYKLNVEGGGKKSALETSSPGLVMITLGLALVYGVMMYKTEFSLSASSQGQSRVPPAAEEDAAAAAQPTPAVEPRERPLQAAAPPVPEKKKLSALEQGPVAEPVPDKALAPVVAPAVQKAHPPDLQAAGLALAQRLPESRMDVRVAGLQEQPAAGEAPVPQRVELPSVLDAVQPAAPADASATPRNPETPLAADAGLPVVLPRLPLPMLGAPKQ</sequence>
<evidence type="ECO:0000256" key="1">
    <source>
        <dbReference type="SAM" id="MobiDB-lite"/>
    </source>
</evidence>
<feature type="region of interest" description="Disordered" evidence="1">
    <location>
        <begin position="181"/>
        <end position="226"/>
    </location>
</feature>
<feature type="transmembrane region" description="Helical" evidence="2">
    <location>
        <begin position="42"/>
        <end position="62"/>
    </location>
</feature>
<name>A0ABX9JN07_9BACT</name>
<dbReference type="RefSeq" id="WP_147333209.1">
    <property type="nucleotide sequence ID" value="NZ_CP011509.1"/>
</dbReference>
<feature type="region of interest" description="Disordered" evidence="1">
    <location>
        <begin position="1"/>
        <end position="35"/>
    </location>
</feature>
<evidence type="ECO:0000256" key="2">
    <source>
        <dbReference type="SAM" id="Phobius"/>
    </source>
</evidence>
<keyword evidence="2" id="KW-0812">Transmembrane</keyword>
<reference evidence="3 4" key="1">
    <citation type="submission" date="2018-08" db="EMBL/GenBank/DDBJ databases">
        <title>Genomic Encyclopedia of Archaeal and Bacterial Type Strains, Phase II (KMG-II): from individual species to whole genera.</title>
        <authorList>
            <person name="Goeker M."/>
        </authorList>
    </citation>
    <scope>NUCLEOTIDE SEQUENCE [LARGE SCALE GENOMIC DNA]</scope>
    <source>
        <strain evidence="3 4">DSM 2261</strain>
    </source>
</reference>
<gene>
    <name evidence="3" type="ORF">ATI61_11847</name>
</gene>
<feature type="compositionally biased region" description="Polar residues" evidence="1">
    <location>
        <begin position="1"/>
        <end position="10"/>
    </location>
</feature>
<dbReference type="EMBL" id="QUMU01000018">
    <property type="protein sequence ID" value="REG22842.1"/>
    <property type="molecule type" value="Genomic_DNA"/>
</dbReference>
<proteinExistence type="predicted"/>
<feature type="transmembrane region" description="Helical" evidence="2">
    <location>
        <begin position="153"/>
        <end position="170"/>
    </location>
</feature>